<proteinExistence type="predicted"/>
<evidence type="ECO:0000313" key="4">
    <source>
        <dbReference type="EMBL" id="OKS85677.1"/>
    </source>
</evidence>
<feature type="transmembrane region" description="Helical" evidence="2">
    <location>
        <begin position="12"/>
        <end position="29"/>
    </location>
</feature>
<evidence type="ECO:0000259" key="3">
    <source>
        <dbReference type="Pfam" id="PF20041"/>
    </source>
</evidence>
<accession>A0A1Q5ZV75</accession>
<evidence type="ECO:0000256" key="1">
    <source>
        <dbReference type="SAM" id="MobiDB-lite"/>
    </source>
</evidence>
<dbReference type="RefSeq" id="WP_139235656.1">
    <property type="nucleotide sequence ID" value="NZ_FPAM01000002.1"/>
</dbReference>
<dbReference type="EMBL" id="MPPL01000001">
    <property type="protein sequence ID" value="OKS85677.1"/>
    <property type="molecule type" value="Genomic_DNA"/>
</dbReference>
<feature type="region of interest" description="Disordered" evidence="1">
    <location>
        <begin position="1008"/>
        <end position="1123"/>
    </location>
</feature>
<feature type="compositionally biased region" description="Basic and acidic residues" evidence="1">
    <location>
        <begin position="1034"/>
        <end position="1076"/>
    </location>
</feature>
<gene>
    <name evidence="4" type="ORF">RG47T_1123</name>
</gene>
<dbReference type="AlphaFoldDB" id="A0A1Q5ZV75"/>
<dbReference type="InterPro" id="IPR045619">
    <property type="entry name" value="DUF6443"/>
</dbReference>
<keyword evidence="2" id="KW-0812">Transmembrane</keyword>
<dbReference type="InterPro" id="IPR022385">
    <property type="entry name" value="Rhs_assc_core"/>
</dbReference>
<comment type="caution">
    <text evidence="4">The sequence shown here is derived from an EMBL/GenBank/DDBJ whole genome shotgun (WGS) entry which is preliminary data.</text>
</comment>
<name>A0A1Q5ZV75_9SPHI</name>
<keyword evidence="2" id="KW-1133">Transmembrane helix</keyword>
<keyword evidence="2" id="KW-0472">Membrane</keyword>
<evidence type="ECO:0000256" key="2">
    <source>
        <dbReference type="SAM" id="Phobius"/>
    </source>
</evidence>
<dbReference type="NCBIfam" id="TIGR03696">
    <property type="entry name" value="Rhs_assc_core"/>
    <property type="match status" value="1"/>
</dbReference>
<protein>
    <recommendedName>
        <fullName evidence="3">DUF6443 domain-containing protein</fullName>
    </recommendedName>
</protein>
<dbReference type="Pfam" id="PF20041">
    <property type="entry name" value="DUF6443"/>
    <property type="match status" value="1"/>
</dbReference>
<feature type="compositionally biased region" description="Basic and acidic residues" evidence="1">
    <location>
        <begin position="1105"/>
        <end position="1123"/>
    </location>
</feature>
<dbReference type="Gene3D" id="2.180.10.10">
    <property type="entry name" value="RHS repeat-associated core"/>
    <property type="match status" value="1"/>
</dbReference>
<keyword evidence="5" id="KW-1185">Reference proteome</keyword>
<feature type="compositionally biased region" description="Polar residues" evidence="1">
    <location>
        <begin position="1008"/>
        <end position="1021"/>
    </location>
</feature>
<sequence>MKKQSNNHKQGVNVTSCLAIILAFILLLINNDAICQTTRTFHDTTITTSKTYSYNTILIQPNTVITPAAGQSIVFQALPLGCSPLNTVIRKSQNYILTSIPRQENYVPGQAGYTACQVMQSVQFIDGLGRPSQTVQIKGNPNASKDLVQAFAYDQFDREVVKYLPYSAAVTDSTYRPNAISDQAFFYATPPAGVVTTNYPFSQTVFEPSPLNRTLEQGAPGNDWQPSSTNTNAGAGHTVKSSYGTNATSEVILWSVNSNGTGATGNTFYDPNQLYKTITTDENGNQSIDFKDKENHMVCKKVQAGVNTFQSTCYVYDDLNNLRYVIPQMPGTYPTSFSETDPLFLNYIYGYHYDERNRVVQKKIPGKDWEYMVYNQLDQLVLTQDGTHRAAKQWLLTKYDAFGRVILTGLFKDTASPALTQTQLQANIYAAAQYETYTGIGLGYTLNSYPALSWVFTLNFYDNYYYPNNPYNTTVSNTLTQPTGLLTATKTAVLLPDGTFGPMLWSVNFYDSKGRLAQTYQQHYLNGGTSNNDYDETAFNYNFNDQVTQTTRHHYIQANTTSPALTINNTYTYDHMGRKTQTHEQLNGGTNVLLSQEDYNEVGQLMTKHLGNNTQQVAYAYNERGWLTGSSAPLFAMQLNYNAGSAPQWNGNITSQYWGTPGSLGKHYDYTYDPLNRLAAGTSSEGYTENNIGYDPLGNITTLNRAGLVNQVLAYTYNGNQLISVSNNSGSFRTYGYDANGNTTSDGQANTITYNMLNLPANITAKNLNYTYDATGKKLRKVSGTNTTNYIDGIQYDNNNITFVQTEEGRALNSAGNYTYEYSLADHLGNTRLSFNQNGTTTQQDDYYPFGLEISRGIVSSPKNEYLYNKKELQEELTQYDYGARFYDPIIARWGTVDPLAEFERRGSPYGYTFDDPIRHTDPDGMFGEDVVDDDGGDGPAPAAKAVAAVGAAIVVKATAGQIMKQAVTRAIAAEVIGLGPENPAADIAAAGLLIYGGYQALQAIVQSSHNSESPDPQSTAPPKEKGPPNPDGAKGKPDHQEKVQELAEKAKAEHPGSEIIQEKKIRLDGSNRRPDVQVVDPKTGKTTKVYEAERKPNSSRNKKRQAEYDKLGVDHETHKVGS</sequence>
<reference evidence="4 5" key="1">
    <citation type="submission" date="2016-11" db="EMBL/GenBank/DDBJ databases">
        <title>Whole Genome Sequencing of Mucilaginibacter polytrichastri RG4-7(T) isolated from the moss sample.</title>
        <authorList>
            <person name="Li Y."/>
        </authorList>
    </citation>
    <scope>NUCLEOTIDE SEQUENCE [LARGE SCALE GENOMIC DNA]</scope>
    <source>
        <strain evidence="4 5">RG4-7</strain>
    </source>
</reference>
<dbReference type="Proteomes" id="UP000186720">
    <property type="component" value="Unassembled WGS sequence"/>
</dbReference>
<feature type="domain" description="DUF6443" evidence="3">
    <location>
        <begin position="102"/>
        <end position="232"/>
    </location>
</feature>
<dbReference type="STRING" id="1302689.RG47T_1123"/>
<evidence type="ECO:0000313" key="5">
    <source>
        <dbReference type="Proteomes" id="UP000186720"/>
    </source>
</evidence>
<dbReference type="OrthoDB" id="1191296at2"/>
<organism evidence="4 5">
    <name type="scientific">Mucilaginibacter polytrichastri</name>
    <dbReference type="NCBI Taxonomy" id="1302689"/>
    <lineage>
        <taxon>Bacteria</taxon>
        <taxon>Pseudomonadati</taxon>
        <taxon>Bacteroidota</taxon>
        <taxon>Sphingobacteriia</taxon>
        <taxon>Sphingobacteriales</taxon>
        <taxon>Sphingobacteriaceae</taxon>
        <taxon>Mucilaginibacter</taxon>
    </lineage>
</organism>